<evidence type="ECO:0000256" key="6">
    <source>
        <dbReference type="ARBA" id="ARBA00054835"/>
    </source>
</evidence>
<dbReference type="GO" id="GO:0005885">
    <property type="term" value="C:Arp2/3 protein complex"/>
    <property type="evidence" value="ECO:0007669"/>
    <property type="project" value="InterPro"/>
</dbReference>
<dbReference type="VEuPathDB" id="FungiDB:BTJ68_10903"/>
<dbReference type="GO" id="GO:0030041">
    <property type="term" value="P:actin filament polymerization"/>
    <property type="evidence" value="ECO:0007669"/>
    <property type="project" value="InterPro"/>
</dbReference>
<evidence type="ECO:0000256" key="1">
    <source>
        <dbReference type="ARBA" id="ARBA00004245"/>
    </source>
</evidence>
<reference evidence="9 10" key="1">
    <citation type="journal article" date="2018" name="BMC Genomics">
        <title>Genomic evidence for intraspecific hybridization in a clonal and extremely halotolerant yeast.</title>
        <authorList>
            <person name="Gostincar C."/>
            <person name="Stajich J.E."/>
            <person name="Zupancic J."/>
            <person name="Zalar P."/>
            <person name="Gunde-Cimerman N."/>
        </authorList>
    </citation>
    <scope>NUCLEOTIDE SEQUENCE [LARGE SCALE GENOMIC DNA]</scope>
    <source>
        <strain evidence="9 10">EXF-6669</strain>
    </source>
</reference>
<dbReference type="Pfam" id="PF05856">
    <property type="entry name" value="ARPC4"/>
    <property type="match status" value="1"/>
</dbReference>
<dbReference type="InterPro" id="IPR035979">
    <property type="entry name" value="RBD_domain_sf"/>
</dbReference>
<dbReference type="InterPro" id="IPR008384">
    <property type="entry name" value="ARPC4"/>
</dbReference>
<dbReference type="SUPFAM" id="SSF69645">
    <property type="entry name" value="Arp2/3 complex subunits"/>
    <property type="match status" value="1"/>
</dbReference>
<evidence type="ECO:0000256" key="3">
    <source>
        <dbReference type="ARBA" id="ARBA00022490"/>
    </source>
</evidence>
<dbReference type="InterPro" id="IPR012677">
    <property type="entry name" value="Nucleotide-bd_a/b_plait_sf"/>
</dbReference>
<comment type="function">
    <text evidence="6">Functions as actin-binding component of the Arp2/3 complex which is involved in regulation of actin polymerization and together with an activating nucleation-promoting factor (NPF) mediates the formation of branched actin networks. Seems to contact the mother actin filament.</text>
</comment>
<dbReference type="GO" id="GO:0051015">
    <property type="term" value="F:actin filament binding"/>
    <property type="evidence" value="ECO:0007669"/>
    <property type="project" value="TreeGrafter"/>
</dbReference>
<keyword evidence="5" id="KW-0206">Cytoskeleton</keyword>
<dbReference type="Proteomes" id="UP000271337">
    <property type="component" value="Unassembled WGS sequence"/>
</dbReference>
<evidence type="ECO:0000256" key="8">
    <source>
        <dbReference type="SAM" id="MobiDB-lite"/>
    </source>
</evidence>
<accession>A0A3M6YBE4</accession>
<comment type="subcellular location">
    <subcellularLocation>
        <location evidence="1">Cytoplasm</location>
        <location evidence="1">Cytoskeleton</location>
    </subcellularLocation>
</comment>
<proteinExistence type="inferred from homology"/>
<feature type="region of interest" description="Disordered" evidence="8">
    <location>
        <begin position="226"/>
        <end position="247"/>
    </location>
</feature>
<feature type="region of interest" description="Disordered" evidence="8">
    <location>
        <begin position="556"/>
        <end position="618"/>
    </location>
</feature>
<feature type="compositionally biased region" description="Polar residues" evidence="8">
    <location>
        <begin position="370"/>
        <end position="379"/>
    </location>
</feature>
<keyword evidence="4" id="KW-0009">Actin-binding</keyword>
<evidence type="ECO:0000256" key="2">
    <source>
        <dbReference type="ARBA" id="ARBA00005919"/>
    </source>
</evidence>
<dbReference type="PANTHER" id="PTHR22629:SF0">
    <property type="entry name" value="ACTIN-RELATED PROTEIN 2_3 COMPLEX SUBUNIT 4"/>
    <property type="match status" value="1"/>
</dbReference>
<dbReference type="EMBL" id="QWIL01001738">
    <property type="protein sequence ID" value="RMY00111.1"/>
    <property type="molecule type" value="Genomic_DNA"/>
</dbReference>
<feature type="region of interest" description="Disordered" evidence="8">
    <location>
        <begin position="303"/>
        <end position="385"/>
    </location>
</feature>
<dbReference type="GO" id="GO:0003676">
    <property type="term" value="F:nucleic acid binding"/>
    <property type="evidence" value="ECO:0007669"/>
    <property type="project" value="InterPro"/>
</dbReference>
<dbReference type="Gene3D" id="3.30.1460.20">
    <property type="match status" value="1"/>
</dbReference>
<keyword evidence="3" id="KW-0963">Cytoplasm</keyword>
<dbReference type="SUPFAM" id="SSF54928">
    <property type="entry name" value="RNA-binding domain, RBD"/>
    <property type="match status" value="1"/>
</dbReference>
<name>A0A3M6YBE4_HORWE</name>
<feature type="compositionally biased region" description="Basic and acidic residues" evidence="8">
    <location>
        <begin position="556"/>
        <end position="567"/>
    </location>
</feature>
<comment type="similarity">
    <text evidence="2">Belongs to the ARPC4 family.</text>
</comment>
<evidence type="ECO:0000256" key="7">
    <source>
        <dbReference type="ARBA" id="ARBA00082270"/>
    </source>
</evidence>
<organism evidence="9 10">
    <name type="scientific">Hortaea werneckii</name>
    <name type="common">Black yeast</name>
    <name type="synonym">Cladosporium werneckii</name>
    <dbReference type="NCBI Taxonomy" id="91943"/>
    <lineage>
        <taxon>Eukaryota</taxon>
        <taxon>Fungi</taxon>
        <taxon>Dikarya</taxon>
        <taxon>Ascomycota</taxon>
        <taxon>Pezizomycotina</taxon>
        <taxon>Dothideomycetes</taxon>
        <taxon>Dothideomycetidae</taxon>
        <taxon>Mycosphaerellales</taxon>
        <taxon>Teratosphaeriaceae</taxon>
        <taxon>Hortaea</taxon>
    </lineage>
</organism>
<dbReference type="GO" id="GO:0034314">
    <property type="term" value="P:Arp2/3 complex-mediated actin nucleation"/>
    <property type="evidence" value="ECO:0007669"/>
    <property type="project" value="InterPro"/>
</dbReference>
<evidence type="ECO:0000256" key="4">
    <source>
        <dbReference type="ARBA" id="ARBA00023203"/>
    </source>
</evidence>
<sequence>MSQSLRPYLSCVRNTLTAALSLSNFASQASERHNVPEIEARTSPELILNPLTVSRNQEERVLIEPSVNSVRVSLRIKQADEIEHILVHKFTRFLTQRAEAFFVLRRKAVEGYDISFLITNFHTEEMLKHKLVDFIIQFMEEVDREISEMKLFLNARARFVAESFLAPNIEMATLVPVGQGPSQAATKPSRLHVGIGSGHLVQQRKDESQISGPSSAMPSRHALVRHQLNKPEASSERSRSADRRTRSGVQLAAIHHIHSTTHLTDYSRTDLLTSISQGLGHRSLKFDSSLNIFNTFISDTHAGTTSTMQSNGSSGDAPGRDGKDKKQDGQQDRNNPINWDPKTFKSMTPQLGAEGDPIFRPRYVPPAMRSTASNGSTADAAQPPRAESVVYDDGGGVSLLDTAQAYRAMSGHANGHAQHPTFSVMSPLPVPGGFNGVQGYGYPPPGGAAYGYPAMPGQGNGGSHTPSPNYMYAQPALATRQPTPWGGYNQSLIGPFHGSSYTNQYANQYASQYANQYANPYANKYTISSGGARGNSNHQVSRLATEIMNGAMDYGDLEHKNGHEKGIARPAPLYSNRERQHQPQKQIRSTTKANSHTDLLPFGSHPPNTSSVMAVRERTSRPKNTIGNAAAYLKIETVRRPAWLDELRNAFKPTIETLVEAMPFMEACRYASPSTAAVVHLMNIPYGTPRSEILAFVGRNAAVCAQPAGSPYYAVHIIMERHTGKTMDAFVELENDAEAKSVINHFQKRIEQGRQPRLGDRAVNVDLSSQEELMSELFPRAKNVMWDGASPVVSDHKNYYYPSVASTGFAGFLQPEEVVMVTKHVETPHRSPYAARALVRVYESWISTLHKYPWHAHDHVLLAERQVMFDATTELLRHLLDTLNRYRNTLVEQGTPTDATLMEFVVAVLTCPGFSEGQKAHFIQILRNAGYDKFTTPRGMNLAFGGTSTLSAQWPFQVIVREPRVHDELVTVSSFPPSHTFHSAADIALKYLASLCHRATARDTSGISMHDRLAARANGTGGAANGPFGNVLVDYRMPNNEVAKTLAEAGKIEMDYVEKLLEKVLPRQA</sequence>
<feature type="compositionally biased region" description="Basic and acidic residues" evidence="8">
    <location>
        <begin position="233"/>
        <end position="245"/>
    </location>
</feature>
<feature type="compositionally biased region" description="Basic and acidic residues" evidence="8">
    <location>
        <begin position="318"/>
        <end position="331"/>
    </location>
</feature>
<dbReference type="Gene3D" id="3.30.70.330">
    <property type="match status" value="1"/>
</dbReference>
<feature type="compositionally biased region" description="Polar residues" evidence="8">
    <location>
        <begin position="303"/>
        <end position="314"/>
    </location>
</feature>
<dbReference type="FunFam" id="3.30.1460.20:FF:000001">
    <property type="entry name" value="Actin-related protein 2/3 complex subunit 4"/>
    <property type="match status" value="1"/>
</dbReference>
<gene>
    <name evidence="9" type="ORF">D0867_11862</name>
</gene>
<dbReference type="AlphaFoldDB" id="A0A3M6YBE4"/>
<dbReference type="PANTHER" id="PTHR22629">
    <property type="entry name" value="ARP2/3 COMPLEX 20 KD SUBUNIT"/>
    <property type="match status" value="1"/>
</dbReference>
<comment type="caution">
    <text evidence="9">The sequence shown here is derived from an EMBL/GenBank/DDBJ whole genome shotgun (WGS) entry which is preliminary data.</text>
</comment>
<dbReference type="InterPro" id="IPR034666">
    <property type="entry name" value="ARPC2/4"/>
</dbReference>
<evidence type="ECO:0000256" key="5">
    <source>
        <dbReference type="ARBA" id="ARBA00023212"/>
    </source>
</evidence>
<dbReference type="VEuPathDB" id="FungiDB:BTJ68_08887"/>
<evidence type="ECO:0000313" key="9">
    <source>
        <dbReference type="EMBL" id="RMY00111.1"/>
    </source>
</evidence>
<dbReference type="OrthoDB" id="336240at2759"/>
<feature type="compositionally biased region" description="Polar residues" evidence="8">
    <location>
        <begin position="583"/>
        <end position="597"/>
    </location>
</feature>
<protein>
    <recommendedName>
        <fullName evidence="7">Arp2/3 complex 20 kDa</fullName>
    </recommendedName>
</protein>
<evidence type="ECO:0000313" key="10">
    <source>
        <dbReference type="Proteomes" id="UP000271337"/>
    </source>
</evidence>